<evidence type="ECO:0000256" key="4">
    <source>
        <dbReference type="ARBA" id="ARBA00022840"/>
    </source>
</evidence>
<evidence type="ECO:0000256" key="9">
    <source>
        <dbReference type="PROSITE-ProRule" id="PRU00182"/>
    </source>
</evidence>
<dbReference type="Proteomes" id="UP000046392">
    <property type="component" value="Unplaced"/>
</dbReference>
<keyword evidence="5 10" id="KW-0648">Protein biosynthesis</keyword>
<evidence type="ECO:0000256" key="8">
    <source>
        <dbReference type="ARBA" id="ARBA00048248"/>
    </source>
</evidence>
<dbReference type="InterPro" id="IPR002307">
    <property type="entry name" value="Tyr-tRNA-ligase"/>
</dbReference>
<dbReference type="SUPFAM" id="SSF52374">
    <property type="entry name" value="Nucleotidylyl transferase"/>
    <property type="match status" value="1"/>
</dbReference>
<comment type="similarity">
    <text evidence="10">Belongs to the class-I aminoacyl-tRNA synthetase family.</text>
</comment>
<accession>A0A0N5CF53</accession>
<dbReference type="GO" id="GO:0003723">
    <property type="term" value="F:RNA binding"/>
    <property type="evidence" value="ECO:0007669"/>
    <property type="project" value="UniProtKB-KW"/>
</dbReference>
<keyword evidence="11" id="KW-1185">Reference proteome</keyword>
<dbReference type="InterPro" id="IPR036986">
    <property type="entry name" value="S4_RNA-bd_sf"/>
</dbReference>
<dbReference type="PANTHER" id="PTHR11766:SF0">
    <property type="entry name" value="TYROSINE--TRNA LIGASE, MITOCHONDRIAL"/>
    <property type="match status" value="1"/>
</dbReference>
<dbReference type="CDD" id="cd00805">
    <property type="entry name" value="TyrRS_core"/>
    <property type="match status" value="1"/>
</dbReference>
<dbReference type="Gene3D" id="1.10.240.10">
    <property type="entry name" value="Tyrosyl-Transfer RNA Synthetase"/>
    <property type="match status" value="1"/>
</dbReference>
<dbReference type="InterPro" id="IPR024088">
    <property type="entry name" value="Tyr-tRNA-ligase_bac-type"/>
</dbReference>
<keyword evidence="9" id="KW-0694">RNA-binding</keyword>
<dbReference type="PROSITE" id="PS50889">
    <property type="entry name" value="S4"/>
    <property type="match status" value="1"/>
</dbReference>
<dbReference type="PRINTS" id="PR01040">
    <property type="entry name" value="TRNASYNTHTYR"/>
</dbReference>
<dbReference type="InterPro" id="IPR014729">
    <property type="entry name" value="Rossmann-like_a/b/a_fold"/>
</dbReference>
<dbReference type="GO" id="GO:0004831">
    <property type="term" value="F:tyrosine-tRNA ligase activity"/>
    <property type="evidence" value="ECO:0007669"/>
    <property type="project" value="UniProtKB-EC"/>
</dbReference>
<dbReference type="EC" id="6.1.1.1" evidence="1 10"/>
<reference evidence="12" key="1">
    <citation type="submission" date="2017-02" db="UniProtKB">
        <authorList>
            <consortium name="WormBaseParasite"/>
        </authorList>
    </citation>
    <scope>IDENTIFICATION</scope>
</reference>
<dbReference type="NCBIfam" id="TIGR00234">
    <property type="entry name" value="tyrS"/>
    <property type="match status" value="1"/>
</dbReference>
<dbReference type="Pfam" id="PF00579">
    <property type="entry name" value="tRNA-synt_1b"/>
    <property type="match status" value="1"/>
</dbReference>
<evidence type="ECO:0000256" key="7">
    <source>
        <dbReference type="ARBA" id="ARBA00033323"/>
    </source>
</evidence>
<dbReference type="GO" id="GO:0006437">
    <property type="term" value="P:tyrosyl-tRNA aminoacylation"/>
    <property type="evidence" value="ECO:0007669"/>
    <property type="project" value="InterPro"/>
</dbReference>
<evidence type="ECO:0000256" key="5">
    <source>
        <dbReference type="ARBA" id="ARBA00022917"/>
    </source>
</evidence>
<dbReference type="Gene3D" id="3.10.290.10">
    <property type="entry name" value="RNA-binding S4 domain"/>
    <property type="match status" value="1"/>
</dbReference>
<dbReference type="AlphaFoldDB" id="A0A0N5CF53"/>
<dbReference type="SUPFAM" id="SSF55174">
    <property type="entry name" value="Alpha-L RNA-binding motif"/>
    <property type="match status" value="1"/>
</dbReference>
<dbReference type="InterPro" id="IPR002305">
    <property type="entry name" value="aa-tRNA-synth_Ic"/>
</dbReference>
<evidence type="ECO:0000256" key="6">
    <source>
        <dbReference type="ARBA" id="ARBA00023146"/>
    </source>
</evidence>
<evidence type="ECO:0000256" key="3">
    <source>
        <dbReference type="ARBA" id="ARBA00022741"/>
    </source>
</evidence>
<dbReference type="PROSITE" id="PS00178">
    <property type="entry name" value="AA_TRNA_LIGASE_I"/>
    <property type="match status" value="1"/>
</dbReference>
<keyword evidence="3 10" id="KW-0547">Nucleotide-binding</keyword>
<protein>
    <recommendedName>
        <fullName evidence="1 10">Tyrosine--tRNA ligase</fullName>
        <ecNumber evidence="1 10">6.1.1.1</ecNumber>
    </recommendedName>
    <alternativeName>
        <fullName evidence="7 10">Tyrosyl-tRNA synthetase</fullName>
    </alternativeName>
</protein>
<evidence type="ECO:0000313" key="12">
    <source>
        <dbReference type="WBParaSite" id="SPAL_0001649000.1"/>
    </source>
</evidence>
<evidence type="ECO:0000256" key="2">
    <source>
        <dbReference type="ARBA" id="ARBA00022598"/>
    </source>
</evidence>
<comment type="catalytic activity">
    <reaction evidence="8 10">
        <text>tRNA(Tyr) + L-tyrosine + ATP = L-tyrosyl-tRNA(Tyr) + AMP + diphosphate + H(+)</text>
        <dbReference type="Rhea" id="RHEA:10220"/>
        <dbReference type="Rhea" id="RHEA-COMP:9706"/>
        <dbReference type="Rhea" id="RHEA-COMP:9707"/>
        <dbReference type="ChEBI" id="CHEBI:15378"/>
        <dbReference type="ChEBI" id="CHEBI:30616"/>
        <dbReference type="ChEBI" id="CHEBI:33019"/>
        <dbReference type="ChEBI" id="CHEBI:58315"/>
        <dbReference type="ChEBI" id="CHEBI:78442"/>
        <dbReference type="ChEBI" id="CHEBI:78536"/>
        <dbReference type="ChEBI" id="CHEBI:456215"/>
        <dbReference type="EC" id="6.1.1.1"/>
    </reaction>
</comment>
<organism evidence="11 12">
    <name type="scientific">Strongyloides papillosus</name>
    <name type="common">Intestinal threadworm</name>
    <dbReference type="NCBI Taxonomy" id="174720"/>
    <lineage>
        <taxon>Eukaryota</taxon>
        <taxon>Metazoa</taxon>
        <taxon>Ecdysozoa</taxon>
        <taxon>Nematoda</taxon>
        <taxon>Chromadorea</taxon>
        <taxon>Rhabditida</taxon>
        <taxon>Tylenchina</taxon>
        <taxon>Panagrolaimomorpha</taxon>
        <taxon>Strongyloidoidea</taxon>
        <taxon>Strongyloididae</taxon>
        <taxon>Strongyloides</taxon>
    </lineage>
</organism>
<dbReference type="GO" id="GO:0005739">
    <property type="term" value="C:mitochondrion"/>
    <property type="evidence" value="ECO:0007669"/>
    <property type="project" value="TreeGrafter"/>
</dbReference>
<dbReference type="STRING" id="174720.A0A0N5CF53"/>
<dbReference type="PANTHER" id="PTHR11766">
    <property type="entry name" value="TYROSYL-TRNA SYNTHETASE"/>
    <property type="match status" value="1"/>
</dbReference>
<dbReference type="Gene3D" id="3.40.50.620">
    <property type="entry name" value="HUPs"/>
    <property type="match status" value="1"/>
</dbReference>
<evidence type="ECO:0000256" key="1">
    <source>
        <dbReference type="ARBA" id="ARBA00013160"/>
    </source>
</evidence>
<dbReference type="FunFam" id="1.10.240.10:FF:000001">
    <property type="entry name" value="Tyrosine--tRNA ligase"/>
    <property type="match status" value="1"/>
</dbReference>
<keyword evidence="2 10" id="KW-0436">Ligase</keyword>
<keyword evidence="6 10" id="KW-0030">Aminoacyl-tRNA synthetase</keyword>
<evidence type="ECO:0000256" key="10">
    <source>
        <dbReference type="RuleBase" id="RU361234"/>
    </source>
</evidence>
<sequence>MIPRYINNVFRKFSSKQDTRKPLIRFCEDLKNRGLLSASQPGDILENNGILLQDLPASLYAGFDPTANSLHIGHLFILNGLFRSSKLFDCKPIALIGGATALIGDPSGRNSERPQLSKDDVSNNTMAIKKQIEKIYSNANINSRIELEILSNMDWYKDMSMIDYLRLSKKFRVGEMLRMGAIKARLEDNTGISFTEFAYQTLQSYDFYFLSKTKNCFFQIGGSDQLGHINSGYDYIKRCTGKPSAGVCLPLFTDDSGNKIGKSTGNGNVWLDKRKTSPYAFYQFFRQLHDDIAEKMLLSLSLNDIIKINDIINDHRSNLGKWVAQDFLAEEMTLLVHGVEGLESAKRCSNLIFKRNFKEVDQISETELEELFGASSFNIPKTSVATYGDLADLTRNDKNRGKQLMTEGGFKVNGILYTDPNKKIDFSEVLLQNKDKSIVSWGKRKFFLIKWV</sequence>
<dbReference type="WBParaSite" id="SPAL_0001649000.1">
    <property type="protein sequence ID" value="SPAL_0001649000.1"/>
    <property type="gene ID" value="SPAL_0001649000"/>
</dbReference>
<dbReference type="InterPro" id="IPR001412">
    <property type="entry name" value="aa-tRNA-synth_I_CS"/>
</dbReference>
<name>A0A0N5CF53_STREA</name>
<dbReference type="GO" id="GO:0005524">
    <property type="term" value="F:ATP binding"/>
    <property type="evidence" value="ECO:0007669"/>
    <property type="project" value="UniProtKB-KW"/>
</dbReference>
<keyword evidence="4 10" id="KW-0067">ATP-binding</keyword>
<proteinExistence type="inferred from homology"/>
<dbReference type="GO" id="GO:0005829">
    <property type="term" value="C:cytosol"/>
    <property type="evidence" value="ECO:0007669"/>
    <property type="project" value="TreeGrafter"/>
</dbReference>
<evidence type="ECO:0000313" key="11">
    <source>
        <dbReference type="Proteomes" id="UP000046392"/>
    </source>
</evidence>